<dbReference type="InterPro" id="IPR046348">
    <property type="entry name" value="SIS_dom_sf"/>
</dbReference>
<dbReference type="GO" id="GO:0006096">
    <property type="term" value="P:glycolytic process"/>
    <property type="evidence" value="ECO:0007669"/>
    <property type="project" value="UniProtKB-UniRule"/>
</dbReference>
<dbReference type="CDD" id="cd05015">
    <property type="entry name" value="SIS_PGI_1"/>
    <property type="match status" value="1"/>
</dbReference>
<dbReference type="AlphaFoldDB" id="H1XVE3"/>
<keyword evidence="3 8" id="KW-0312">Gluconeogenesis</keyword>
<evidence type="ECO:0000256" key="1">
    <source>
        <dbReference type="ARBA" id="ARBA00004926"/>
    </source>
</evidence>
<dbReference type="EC" id="5.3.1.9" evidence="8"/>
<dbReference type="GO" id="GO:0051156">
    <property type="term" value="P:glucose 6-phosphate metabolic process"/>
    <property type="evidence" value="ECO:0007669"/>
    <property type="project" value="TreeGrafter"/>
</dbReference>
<dbReference type="GO" id="GO:0005829">
    <property type="term" value="C:cytosol"/>
    <property type="evidence" value="ECO:0007669"/>
    <property type="project" value="TreeGrafter"/>
</dbReference>
<evidence type="ECO:0000313" key="12">
    <source>
        <dbReference type="Proteomes" id="UP000004671"/>
    </source>
</evidence>
<evidence type="ECO:0000313" key="10">
    <source>
        <dbReference type="EMBL" id="APF17613.1"/>
    </source>
</evidence>
<dbReference type="Proteomes" id="UP000183868">
    <property type="component" value="Chromosome"/>
</dbReference>
<sequence>MSLKLDFSNVVDVNLGSEHGLGMEEIQSLVEKGRRVQQELRKKAEADTLGFYKLPYKKDVFTEILTFANAARKRFDYYVHLGIGGSALGPIAIHTSLKDSYYNLSESPKIFFPDNVDPDWIHDLLKHIDVSRTLFHVVSKSGATAETAATLLYFMKYLKEALKDNFYKNLIFTTDPVEGLLNVIAREYPIKCFRIPPNVGGRFSVLSPVGLISAAIAGVDIEAIVRGAAEMAQQCDNDDLMQNPAFVFAAVHYLYMKRGKNISVMMPYSNKLRDLADWYRQLWAESLGKRYDVHGNVVEVGQTPVKALGATDQHSQVQLYVEGPNDKVIIFLEVEQFEHNEPLHNYFPQIGEFNYFEGKSLGQLLNYEKQATELALTNNQRPNLTIKFSEVSAENVGAFFFLLEAATAFAGGLLEINAFDQPGVEQGKIATYALMGRKGYDKKRKEILEQLEKKRSFVV</sequence>
<dbReference type="RefSeq" id="WP_006928873.1">
    <property type="nucleotide sequence ID" value="NZ_CM001402.1"/>
</dbReference>
<dbReference type="HAMAP" id="MF_00473">
    <property type="entry name" value="G6P_isomerase"/>
    <property type="match status" value="1"/>
</dbReference>
<evidence type="ECO:0000256" key="8">
    <source>
        <dbReference type="HAMAP-Rule" id="MF_00473"/>
    </source>
</evidence>
<comment type="catalytic activity">
    <reaction evidence="7 8 9">
        <text>alpha-D-glucose 6-phosphate = beta-D-fructose 6-phosphate</text>
        <dbReference type="Rhea" id="RHEA:11816"/>
        <dbReference type="ChEBI" id="CHEBI:57634"/>
        <dbReference type="ChEBI" id="CHEBI:58225"/>
        <dbReference type="EC" id="5.3.1.9"/>
    </reaction>
</comment>
<keyword evidence="6 8" id="KW-0413">Isomerase</keyword>
<protein>
    <recommendedName>
        <fullName evidence="8">Glucose-6-phosphate isomerase</fullName>
        <shortName evidence="8">GPI</shortName>
        <ecNumber evidence="8">5.3.1.9</ecNumber>
    </recommendedName>
    <alternativeName>
        <fullName evidence="8">Phosphoglucose isomerase</fullName>
        <shortName evidence="8">PGI</shortName>
    </alternativeName>
    <alternativeName>
        <fullName evidence="8">Phosphohexose isomerase</fullName>
        <shortName evidence="8">PHI</shortName>
    </alternativeName>
</protein>
<dbReference type="CDD" id="cd05016">
    <property type="entry name" value="SIS_PGI_2"/>
    <property type="match status" value="1"/>
</dbReference>
<dbReference type="KEGG" id="caby:Cabys_862"/>
<name>H1XVE3_CALAY</name>
<dbReference type="eggNOG" id="COG0166">
    <property type="taxonomic scope" value="Bacteria"/>
</dbReference>
<keyword evidence="4 8" id="KW-0963">Cytoplasm</keyword>
<accession>H1XVE3</accession>
<dbReference type="FunFam" id="3.40.50.10490:FF:000071">
    <property type="entry name" value="Glucose-6-phosphate isomerase"/>
    <property type="match status" value="1"/>
</dbReference>
<evidence type="ECO:0000256" key="9">
    <source>
        <dbReference type="RuleBase" id="RU000612"/>
    </source>
</evidence>
<comment type="function">
    <text evidence="8">Catalyzes the reversible isomerization of glucose-6-phosphate to fructose-6-phosphate.</text>
</comment>
<dbReference type="InterPro" id="IPR001672">
    <property type="entry name" value="G6P_Isomerase"/>
</dbReference>
<dbReference type="PANTHER" id="PTHR11469">
    <property type="entry name" value="GLUCOSE-6-PHOSPHATE ISOMERASE"/>
    <property type="match status" value="1"/>
</dbReference>
<feature type="active site" description="Proton donor" evidence="8">
    <location>
        <position position="285"/>
    </location>
</feature>
<feature type="active site" evidence="8">
    <location>
        <position position="428"/>
    </location>
</feature>
<dbReference type="OrthoDB" id="140919at2"/>
<proteinExistence type="inferred from homology"/>
<dbReference type="UniPathway" id="UPA00109">
    <property type="reaction ID" value="UER00181"/>
</dbReference>
<dbReference type="FunFam" id="3.40.50.10490:FF:000016">
    <property type="entry name" value="Glucose-6-phosphate isomerase"/>
    <property type="match status" value="1"/>
</dbReference>
<organism evidence="11 12">
    <name type="scientific">Caldithrix abyssi DSM 13497</name>
    <dbReference type="NCBI Taxonomy" id="880073"/>
    <lineage>
        <taxon>Bacteria</taxon>
        <taxon>Pseudomonadati</taxon>
        <taxon>Calditrichota</taxon>
        <taxon>Calditrichia</taxon>
        <taxon>Calditrichales</taxon>
        <taxon>Calditrichaceae</taxon>
        <taxon>Caldithrix</taxon>
    </lineage>
</organism>
<dbReference type="GO" id="GO:0004347">
    <property type="term" value="F:glucose-6-phosphate isomerase activity"/>
    <property type="evidence" value="ECO:0007669"/>
    <property type="project" value="UniProtKB-UniRule"/>
</dbReference>
<evidence type="ECO:0000313" key="11">
    <source>
        <dbReference type="EMBL" id="EHO41701.1"/>
    </source>
</evidence>
<dbReference type="InterPro" id="IPR018189">
    <property type="entry name" value="Phosphoglucose_isomerase_CS"/>
</dbReference>
<evidence type="ECO:0000256" key="6">
    <source>
        <dbReference type="ARBA" id="ARBA00023235"/>
    </source>
</evidence>
<keyword evidence="5 8" id="KW-0324">Glycolysis</keyword>
<dbReference type="UniPathway" id="UPA00138"/>
<dbReference type="Proteomes" id="UP000004671">
    <property type="component" value="Chromosome"/>
</dbReference>
<dbReference type="STRING" id="880073.Cabys_862"/>
<evidence type="ECO:0000256" key="2">
    <source>
        <dbReference type="ARBA" id="ARBA00006604"/>
    </source>
</evidence>
<dbReference type="InterPro" id="IPR035482">
    <property type="entry name" value="SIS_PGI_2"/>
</dbReference>
<comment type="subcellular location">
    <subcellularLocation>
        <location evidence="8">Cytoplasm</location>
    </subcellularLocation>
</comment>
<dbReference type="GO" id="GO:0097367">
    <property type="term" value="F:carbohydrate derivative binding"/>
    <property type="evidence" value="ECO:0007669"/>
    <property type="project" value="InterPro"/>
</dbReference>
<keyword evidence="12" id="KW-1185">Reference proteome</keyword>
<dbReference type="Gene3D" id="3.40.50.10490">
    <property type="entry name" value="Glucose-6-phosphate isomerase like protein, domain 1"/>
    <property type="match status" value="2"/>
</dbReference>
<dbReference type="SUPFAM" id="SSF53697">
    <property type="entry name" value="SIS domain"/>
    <property type="match status" value="1"/>
</dbReference>
<dbReference type="EMBL" id="CM001402">
    <property type="protein sequence ID" value="EHO41701.1"/>
    <property type="molecule type" value="Genomic_DNA"/>
</dbReference>
<evidence type="ECO:0000256" key="5">
    <source>
        <dbReference type="ARBA" id="ARBA00023152"/>
    </source>
</evidence>
<comment type="pathway">
    <text evidence="8">Carbohydrate biosynthesis; gluconeogenesis.</text>
</comment>
<dbReference type="PROSITE" id="PS00174">
    <property type="entry name" value="P_GLUCOSE_ISOMERASE_2"/>
    <property type="match status" value="1"/>
</dbReference>
<evidence type="ECO:0000256" key="3">
    <source>
        <dbReference type="ARBA" id="ARBA00022432"/>
    </source>
</evidence>
<evidence type="ECO:0000313" key="13">
    <source>
        <dbReference type="Proteomes" id="UP000183868"/>
    </source>
</evidence>
<dbReference type="FunCoup" id="H1XVE3">
    <property type="interactions" value="501"/>
</dbReference>
<gene>
    <name evidence="8" type="primary">pgi</name>
    <name evidence="10" type="ORF">Cabys_862</name>
    <name evidence="11" type="ORF">Calab_2089</name>
</gene>
<dbReference type="InterPro" id="IPR035476">
    <property type="entry name" value="SIS_PGI_1"/>
</dbReference>
<reference evidence="10 13" key="2">
    <citation type="submission" date="2016-11" db="EMBL/GenBank/DDBJ databases">
        <title>Genomic analysis of Caldithrix abyssi and proposal of a novel bacterial phylum Caldithrichaeota.</title>
        <authorList>
            <person name="Kublanov I."/>
            <person name="Sigalova O."/>
            <person name="Gavrilov S."/>
            <person name="Lebedinsky A."/>
            <person name="Ivanova N."/>
            <person name="Daum C."/>
            <person name="Reddy T."/>
            <person name="Klenk H.P."/>
            <person name="Goker M."/>
            <person name="Reva O."/>
            <person name="Miroshnichenko M."/>
            <person name="Kyprides N."/>
            <person name="Woyke T."/>
            <person name="Gelfand M."/>
        </authorList>
    </citation>
    <scope>NUCLEOTIDE SEQUENCE [LARGE SCALE GENOMIC DNA]</scope>
    <source>
        <strain evidence="10 13">LF13</strain>
    </source>
</reference>
<dbReference type="Pfam" id="PF00342">
    <property type="entry name" value="PGI"/>
    <property type="match status" value="1"/>
</dbReference>
<dbReference type="EMBL" id="CP018099">
    <property type="protein sequence ID" value="APF17613.1"/>
    <property type="molecule type" value="Genomic_DNA"/>
</dbReference>
<feature type="active site" evidence="8">
    <location>
        <position position="314"/>
    </location>
</feature>
<evidence type="ECO:0000256" key="4">
    <source>
        <dbReference type="ARBA" id="ARBA00022490"/>
    </source>
</evidence>
<comment type="pathway">
    <text evidence="1 8 9">Carbohydrate degradation; glycolysis; D-glyceraldehyde 3-phosphate and glycerone phosphate from D-glucose: step 2/4.</text>
</comment>
<dbReference type="PRINTS" id="PR00662">
    <property type="entry name" value="G6PISOMERASE"/>
</dbReference>
<dbReference type="GO" id="GO:0006094">
    <property type="term" value="P:gluconeogenesis"/>
    <property type="evidence" value="ECO:0007669"/>
    <property type="project" value="UniProtKB-UniRule"/>
</dbReference>
<dbReference type="HOGENOM" id="CLU_037303_1_0_0"/>
<dbReference type="InParanoid" id="H1XVE3"/>
<dbReference type="GO" id="GO:0048029">
    <property type="term" value="F:monosaccharide binding"/>
    <property type="evidence" value="ECO:0007669"/>
    <property type="project" value="TreeGrafter"/>
</dbReference>
<evidence type="ECO:0000256" key="7">
    <source>
        <dbReference type="ARBA" id="ARBA00029321"/>
    </source>
</evidence>
<comment type="similarity">
    <text evidence="2 8 9">Belongs to the GPI family.</text>
</comment>
<reference evidence="11 12" key="1">
    <citation type="submission" date="2011-09" db="EMBL/GenBank/DDBJ databases">
        <title>The permanent draft genome of Caldithrix abyssi DSM 13497.</title>
        <authorList>
            <consortium name="US DOE Joint Genome Institute (JGI-PGF)"/>
            <person name="Lucas S."/>
            <person name="Han J."/>
            <person name="Lapidus A."/>
            <person name="Bruce D."/>
            <person name="Goodwin L."/>
            <person name="Pitluck S."/>
            <person name="Peters L."/>
            <person name="Kyrpides N."/>
            <person name="Mavromatis K."/>
            <person name="Ivanova N."/>
            <person name="Mikhailova N."/>
            <person name="Chertkov O."/>
            <person name="Detter J.C."/>
            <person name="Tapia R."/>
            <person name="Han C."/>
            <person name="Land M."/>
            <person name="Hauser L."/>
            <person name="Markowitz V."/>
            <person name="Cheng J.-F."/>
            <person name="Hugenholtz P."/>
            <person name="Woyke T."/>
            <person name="Wu D."/>
            <person name="Spring S."/>
            <person name="Brambilla E."/>
            <person name="Klenk H.-P."/>
            <person name="Eisen J.A."/>
        </authorList>
    </citation>
    <scope>NUCLEOTIDE SEQUENCE [LARGE SCALE GENOMIC DNA]</scope>
    <source>
        <strain evidence="11 12">DSM 13497</strain>
    </source>
</reference>
<dbReference type="PANTHER" id="PTHR11469:SF1">
    <property type="entry name" value="GLUCOSE-6-PHOSPHATE ISOMERASE"/>
    <property type="match status" value="1"/>
</dbReference>
<dbReference type="PROSITE" id="PS51463">
    <property type="entry name" value="P_GLUCOSE_ISOMERASE_3"/>
    <property type="match status" value="1"/>
</dbReference>
<dbReference type="PaxDb" id="880073-Calab_2089"/>